<name>C6I074_9BACT</name>
<evidence type="ECO:0000313" key="4">
    <source>
        <dbReference type="Proteomes" id="UP000009374"/>
    </source>
</evidence>
<protein>
    <submittedName>
        <fullName evidence="3">AAA ATPase</fullName>
    </submittedName>
</protein>
<dbReference type="InterPro" id="IPR008571">
    <property type="entry name" value="HerA-like"/>
</dbReference>
<evidence type="ECO:0000313" key="3">
    <source>
        <dbReference type="EMBL" id="EES51765.1"/>
    </source>
</evidence>
<dbReference type="SUPFAM" id="SSF52540">
    <property type="entry name" value="P-loop containing nucleoside triphosphate hydrolases"/>
    <property type="match status" value="1"/>
</dbReference>
<dbReference type="PANTHER" id="PTHR42957">
    <property type="entry name" value="HELICASE MJ1565-RELATED"/>
    <property type="match status" value="1"/>
</dbReference>
<feature type="domain" description="AAA+ ATPase" evidence="2">
    <location>
        <begin position="173"/>
        <end position="508"/>
    </location>
</feature>
<dbReference type="SMART" id="SM00382">
    <property type="entry name" value="AAA"/>
    <property type="match status" value="1"/>
</dbReference>
<proteinExistence type="predicted"/>
<dbReference type="Gene3D" id="3.40.50.300">
    <property type="entry name" value="P-loop containing nucleotide triphosphate hydrolases"/>
    <property type="match status" value="1"/>
</dbReference>
<feature type="region of interest" description="Disordered" evidence="1">
    <location>
        <begin position="574"/>
        <end position="609"/>
    </location>
</feature>
<accession>C6I074</accession>
<reference evidence="3 4" key="1">
    <citation type="journal article" date="2009" name="Appl. Environ. Microbiol.">
        <title>Community genomic and proteomic analyses of chemoautotrophic iron-oxidizing "Leptospirillum rubarum" (Group II) and "Leptospirillum ferrodiazotrophum" (Group III) bacteria in acid mine drainage biofilms.</title>
        <authorList>
            <person name="Goltsman D.S."/>
            <person name="Denef V.J."/>
            <person name="Singer S.W."/>
            <person name="VerBerkmoes N.C."/>
            <person name="Lefsrud M."/>
            <person name="Mueller R.S."/>
            <person name="Dick G.J."/>
            <person name="Sun C.L."/>
            <person name="Wheeler K.E."/>
            <person name="Zemla A."/>
            <person name="Baker B.J."/>
            <person name="Hauser L."/>
            <person name="Land M."/>
            <person name="Shah M.B."/>
            <person name="Thelen M.P."/>
            <person name="Hettich R.L."/>
            <person name="Banfield J.F."/>
        </authorList>
    </citation>
    <scope>NUCLEOTIDE SEQUENCE [LARGE SCALE GENOMIC DNA]</scope>
</reference>
<feature type="compositionally biased region" description="Acidic residues" evidence="1">
    <location>
        <begin position="594"/>
        <end position="609"/>
    </location>
</feature>
<evidence type="ECO:0000256" key="1">
    <source>
        <dbReference type="SAM" id="MobiDB-lite"/>
    </source>
</evidence>
<dbReference type="EMBL" id="GG693885">
    <property type="protein sequence ID" value="EES51765.1"/>
    <property type="molecule type" value="Genomic_DNA"/>
</dbReference>
<gene>
    <name evidence="3" type="ORF">UBAL3_95530035</name>
</gene>
<evidence type="ECO:0000259" key="2">
    <source>
        <dbReference type="SMART" id="SM00382"/>
    </source>
</evidence>
<sequence length="609" mass="67531">MGLIIGTTGSPNTVQDVSFDVREGHLNTGLLGVLVAFEVKVRIDDVTENQYLVLGQVSSIETINRWHEEAALKNYIKLRGFLPHLTKVGDITEGKIQIIGAYQKTLDGYRKARISVPPGSGIDVAMVENGQVMDLVQHESGYVFIGKFYGSRDVLAPVYLRHFGNALNGGSGEAYMGGVFGPSGSGKTAMAMTIASLWTASSKKMGFLFLDPQSEFSENKIGGETGFSFDLHKLLTHFSGGRFDPASDIVRLDQVKLEGEGLFAKILGSDDSFFKRIGVKNKLEDAIDTMESLLLEFGIPLSSDFITVMSTQDGNGTTFQDHLIQRLVNLYSGAKSVKQDRLNQFTGNFTAQKSRLEKSWDKVATLFSPTDPDGSPKTSLIDLVRGPLSEGKIKILDLNPDKINLGDEFKIVLMNLVFKRIKQYAHKYFKSGKNISNCMIIIDESGQFIPQNPDEKSEERRKLVEDLVTYVKQLRKYKVGFMFIAQSITEIQKEIFRNLHYRVYGVGLGVGADHDHIVAKEGQGAFDLYQSLPDPRQSKTYSYMIAGILPVLGSSGRPMFVEGLGSDDQIIEANPHLQSENDSEWPDLKPPLESYEELSSEDDPDILNF</sequence>
<dbReference type="InterPro" id="IPR027417">
    <property type="entry name" value="P-loop_NTPase"/>
</dbReference>
<dbReference type="AlphaFoldDB" id="C6I074"/>
<organism evidence="3 4">
    <name type="scientific">Leptospirillum ferrodiazotrophum</name>
    <dbReference type="NCBI Taxonomy" id="412449"/>
    <lineage>
        <taxon>Bacteria</taxon>
        <taxon>Pseudomonadati</taxon>
        <taxon>Nitrospirota</taxon>
        <taxon>Nitrospiria</taxon>
        <taxon>Nitrospirales</taxon>
        <taxon>Nitrospiraceae</taxon>
        <taxon>Leptospirillum</taxon>
    </lineage>
</organism>
<dbReference type="PANTHER" id="PTHR42957:SF1">
    <property type="entry name" value="HELICASE MJ1565-RELATED"/>
    <property type="match status" value="1"/>
</dbReference>
<dbReference type="InterPro" id="IPR003593">
    <property type="entry name" value="AAA+_ATPase"/>
</dbReference>
<dbReference type="Proteomes" id="UP000009374">
    <property type="component" value="Unassembled WGS sequence"/>
</dbReference>
<keyword evidence="4" id="KW-1185">Reference proteome</keyword>